<dbReference type="EMBL" id="CP059066">
    <property type="protein sequence ID" value="QSQ10327.1"/>
    <property type="molecule type" value="Genomic_DNA"/>
</dbReference>
<evidence type="ECO:0000313" key="8">
    <source>
        <dbReference type="EMBL" id="QSQ10327.1"/>
    </source>
</evidence>
<dbReference type="RefSeq" id="WP_206707636.1">
    <property type="nucleotide sequence ID" value="NZ_CP059066.1"/>
</dbReference>
<protein>
    <submittedName>
        <fullName evidence="8">Putative inner membrane transporter YedA</fullName>
    </submittedName>
</protein>
<evidence type="ECO:0000256" key="3">
    <source>
        <dbReference type="ARBA" id="ARBA00022692"/>
    </source>
</evidence>
<organism evidence="8 9">
    <name type="scientific">Koleobacter methoxysyntrophicus</name>
    <dbReference type="NCBI Taxonomy" id="2751313"/>
    <lineage>
        <taxon>Bacteria</taxon>
        <taxon>Bacillati</taxon>
        <taxon>Bacillota</taxon>
        <taxon>Clostridia</taxon>
        <taxon>Koleobacterales</taxon>
        <taxon>Koleobacteraceae</taxon>
        <taxon>Koleobacter</taxon>
    </lineage>
</organism>
<feature type="transmembrane region" description="Helical" evidence="6">
    <location>
        <begin position="175"/>
        <end position="196"/>
    </location>
</feature>
<feature type="transmembrane region" description="Helical" evidence="6">
    <location>
        <begin position="93"/>
        <end position="110"/>
    </location>
</feature>
<dbReference type="Proteomes" id="UP000662904">
    <property type="component" value="Chromosome"/>
</dbReference>
<evidence type="ECO:0000313" key="9">
    <source>
        <dbReference type="Proteomes" id="UP000662904"/>
    </source>
</evidence>
<keyword evidence="9" id="KW-1185">Reference proteome</keyword>
<dbReference type="PANTHER" id="PTHR32322:SF2">
    <property type="entry name" value="EAMA DOMAIN-CONTAINING PROTEIN"/>
    <property type="match status" value="1"/>
</dbReference>
<proteinExistence type="inferred from homology"/>
<dbReference type="Gene3D" id="1.10.3730.20">
    <property type="match status" value="1"/>
</dbReference>
<feature type="transmembrane region" description="Helical" evidence="6">
    <location>
        <begin position="264"/>
        <end position="282"/>
    </location>
</feature>
<evidence type="ECO:0000256" key="5">
    <source>
        <dbReference type="ARBA" id="ARBA00023136"/>
    </source>
</evidence>
<feature type="domain" description="EamA" evidence="7">
    <location>
        <begin position="149"/>
        <end position="281"/>
    </location>
</feature>
<evidence type="ECO:0000256" key="2">
    <source>
        <dbReference type="ARBA" id="ARBA00007362"/>
    </source>
</evidence>
<name>A0A8A0RSL2_9FIRM</name>
<gene>
    <name evidence="8" type="primary">yedA</name>
    <name evidence="8" type="ORF">H0A61_02731</name>
</gene>
<feature type="transmembrane region" description="Helical" evidence="6">
    <location>
        <begin position="62"/>
        <end position="81"/>
    </location>
</feature>
<dbReference type="InterPro" id="IPR000620">
    <property type="entry name" value="EamA_dom"/>
</dbReference>
<evidence type="ECO:0000256" key="4">
    <source>
        <dbReference type="ARBA" id="ARBA00022989"/>
    </source>
</evidence>
<feature type="transmembrane region" description="Helical" evidence="6">
    <location>
        <begin position="119"/>
        <end position="139"/>
    </location>
</feature>
<dbReference type="PANTHER" id="PTHR32322">
    <property type="entry name" value="INNER MEMBRANE TRANSPORTER"/>
    <property type="match status" value="1"/>
</dbReference>
<comment type="subcellular location">
    <subcellularLocation>
        <location evidence="1">Membrane</location>
        <topology evidence="1">Multi-pass membrane protein</topology>
    </subcellularLocation>
</comment>
<comment type="similarity">
    <text evidence="2">Belongs to the EamA transporter family.</text>
</comment>
<keyword evidence="3 6" id="KW-0812">Transmembrane</keyword>
<dbReference type="AlphaFoldDB" id="A0A8A0RSL2"/>
<reference evidence="8" key="1">
    <citation type="submission" date="2020-07" db="EMBL/GenBank/DDBJ databases">
        <title>Koleobacter methoxysyntrophicus gen. nov., sp. nov., a novel anaerobic bacterium isolated from deep subsurface oil field and proposal of Koleobacterales ord. nov. in the phylum Firmicutes.</title>
        <authorList>
            <person name="Sakamoto S."/>
            <person name="Tamaki H."/>
        </authorList>
    </citation>
    <scope>NUCLEOTIDE SEQUENCE</scope>
    <source>
        <strain evidence="8">NRmbB1</strain>
    </source>
</reference>
<dbReference type="InterPro" id="IPR037185">
    <property type="entry name" value="EmrE-like"/>
</dbReference>
<keyword evidence="4 6" id="KW-1133">Transmembrane helix</keyword>
<feature type="domain" description="EamA" evidence="7">
    <location>
        <begin position="3"/>
        <end position="133"/>
    </location>
</feature>
<dbReference type="KEGG" id="kme:H0A61_02731"/>
<evidence type="ECO:0000259" key="7">
    <source>
        <dbReference type="Pfam" id="PF00892"/>
    </source>
</evidence>
<feature type="transmembrane region" description="Helical" evidence="6">
    <location>
        <begin position="202"/>
        <end position="227"/>
    </location>
</feature>
<evidence type="ECO:0000256" key="6">
    <source>
        <dbReference type="SAM" id="Phobius"/>
    </source>
</evidence>
<keyword evidence="5 6" id="KW-0472">Membrane</keyword>
<dbReference type="GO" id="GO:0016020">
    <property type="term" value="C:membrane"/>
    <property type="evidence" value="ECO:0007669"/>
    <property type="project" value="UniProtKB-SubCell"/>
</dbReference>
<feature type="transmembrane region" description="Helical" evidence="6">
    <location>
        <begin position="239"/>
        <end position="258"/>
    </location>
</feature>
<feature type="transmembrane region" description="Helical" evidence="6">
    <location>
        <begin position="28"/>
        <end position="50"/>
    </location>
</feature>
<dbReference type="Pfam" id="PF00892">
    <property type="entry name" value="EamA"/>
    <property type="match status" value="2"/>
</dbReference>
<dbReference type="SUPFAM" id="SSF103481">
    <property type="entry name" value="Multidrug resistance efflux transporter EmrE"/>
    <property type="match status" value="2"/>
</dbReference>
<evidence type="ECO:0000256" key="1">
    <source>
        <dbReference type="ARBA" id="ARBA00004141"/>
    </source>
</evidence>
<feature type="transmembrane region" description="Helical" evidence="6">
    <location>
        <begin position="145"/>
        <end position="163"/>
    </location>
</feature>
<dbReference type="InterPro" id="IPR050638">
    <property type="entry name" value="AA-Vitamin_Transporters"/>
</dbReference>
<accession>A0A8A0RSL2</accession>
<sequence length="298" mass="32921">MTAILFTLLCIIWSSTWMAIKIGLNYFPPIMFAGIRFVIATLFLYALLKLQKRLLCLNWDKIFPAVVFGSLNGIAYGLIFWGEQYIPSSMASILNSVLPFFSAIFAYFLVGEPLNPPKIAGLLIGFSGILLIFSENIGQFSFENLAAKLAMIAASAVYAFAGAHTKRYKVDLHPLQVVTVQMASSAIVLLLVGLPLEYNAVMTFSLTGIITLLYLGIFGSAIAFLLYYNLILRMEVSKLAYTNFITPPVAIMMGSVFLNETVNTKALGGLVVIFLGLFIINYRNLVSYKPKKRIQSSV</sequence>